<evidence type="ECO:0008006" key="3">
    <source>
        <dbReference type="Google" id="ProtNLM"/>
    </source>
</evidence>
<comment type="caution">
    <text evidence="1">The sequence shown here is derived from an EMBL/GenBank/DDBJ whole genome shotgun (WGS) entry which is preliminary data.</text>
</comment>
<gene>
    <name evidence="1" type="ORF">Q5716_15030</name>
</gene>
<dbReference type="Proteomes" id="UP001241072">
    <property type="component" value="Unassembled WGS sequence"/>
</dbReference>
<dbReference type="InterPro" id="IPR046348">
    <property type="entry name" value="SIS_dom_sf"/>
</dbReference>
<evidence type="ECO:0000313" key="2">
    <source>
        <dbReference type="Proteomes" id="UP001241072"/>
    </source>
</evidence>
<dbReference type="Gene3D" id="3.40.50.10490">
    <property type="entry name" value="Glucose-6-phosphate isomerase like protein, domain 1"/>
    <property type="match status" value="1"/>
</dbReference>
<proteinExistence type="predicted"/>
<dbReference type="RefSeq" id="WP_305003970.1">
    <property type="nucleotide sequence ID" value="NZ_JAUQUB010000006.1"/>
</dbReference>
<reference evidence="1 2" key="1">
    <citation type="submission" date="2023-07" db="EMBL/GenBank/DDBJ databases">
        <title>Protaetiibacter sp. nov WY-16 isolated from soil.</title>
        <authorList>
            <person name="Liu B."/>
            <person name="Wan Y."/>
        </authorList>
    </citation>
    <scope>NUCLEOTIDE SEQUENCE [LARGE SCALE GENOMIC DNA]</scope>
    <source>
        <strain evidence="1 2">WY-16</strain>
    </source>
</reference>
<dbReference type="SUPFAM" id="SSF53697">
    <property type="entry name" value="SIS domain"/>
    <property type="match status" value="1"/>
</dbReference>
<name>A0ABT9BR95_9MICO</name>
<evidence type="ECO:0000313" key="1">
    <source>
        <dbReference type="EMBL" id="MDO7883545.1"/>
    </source>
</evidence>
<protein>
    <recommendedName>
        <fullName evidence="3">Sugar isomerase</fullName>
    </recommendedName>
</protein>
<organism evidence="1 2">
    <name type="scientific">Antiquaquibacter soli</name>
    <dbReference type="NCBI Taxonomy" id="3064523"/>
    <lineage>
        <taxon>Bacteria</taxon>
        <taxon>Bacillati</taxon>
        <taxon>Actinomycetota</taxon>
        <taxon>Actinomycetes</taxon>
        <taxon>Micrococcales</taxon>
        <taxon>Microbacteriaceae</taxon>
        <taxon>Antiquaquibacter</taxon>
    </lineage>
</organism>
<accession>A0ABT9BR95</accession>
<sequence>MHHCSLFDDSEPGERRQALQVELEAVPELWRATLAVPGEGHLLRSPGQRMLVLGAGPLVHVARAFADLREVHQHGPTDAQQAGDPRIWRDWDHVVAISRDGAEPELLHALRHLPPRVRRTAVTTGEHSRVAPLVDDVVAIAATGGIVSFESATLVRVRQALGADLTALPALAASVLAGDVPVTAPGVDHLLVVGSGWTAALAARAAQSVAAVAGFRAEAYTQRDVRHGAAQHAGASTLVWFLGATPPELVDAVPKGAVIVASGRDPLIDYLELQRLAVQARAGEPPPLRRRDLASRLVA</sequence>
<dbReference type="EMBL" id="JAUQUB010000006">
    <property type="protein sequence ID" value="MDO7883545.1"/>
    <property type="molecule type" value="Genomic_DNA"/>
</dbReference>
<keyword evidence="2" id="KW-1185">Reference proteome</keyword>